<evidence type="ECO:0000256" key="8">
    <source>
        <dbReference type="ARBA" id="ARBA00023015"/>
    </source>
</evidence>
<keyword evidence="11 12" id="KW-0804">Transcription</keyword>
<dbReference type="GO" id="GO:0006275">
    <property type="term" value="P:regulation of DNA replication"/>
    <property type="evidence" value="ECO:0007669"/>
    <property type="project" value="UniProtKB-UniRule"/>
</dbReference>
<dbReference type="Gene3D" id="2.170.200.10">
    <property type="entry name" value="Papillomavirus E2 early protein domain"/>
    <property type="match status" value="1"/>
</dbReference>
<dbReference type="GO" id="GO:0006260">
    <property type="term" value="P:DNA replication"/>
    <property type="evidence" value="ECO:0007669"/>
    <property type="project" value="UniProtKB-KW"/>
</dbReference>
<keyword evidence="5 12" id="KW-0597">Phosphoprotein</keyword>
<evidence type="ECO:0000256" key="11">
    <source>
        <dbReference type="ARBA" id="ARBA00023163"/>
    </source>
</evidence>
<dbReference type="Proteomes" id="UP000154913">
    <property type="component" value="Segment"/>
</dbReference>
<keyword evidence="10 12" id="KW-0010">Activator</keyword>
<evidence type="ECO:0000313" key="17">
    <source>
        <dbReference type="Proteomes" id="UP000154913"/>
    </source>
</evidence>
<organism evidence="16 17">
    <name type="scientific">Human papillomavirus 138</name>
    <dbReference type="NCBI Taxonomy" id="1070411"/>
    <lineage>
        <taxon>Viruses</taxon>
        <taxon>Monodnaviria</taxon>
        <taxon>Shotokuvirae</taxon>
        <taxon>Cossaviricota</taxon>
        <taxon>Papovaviricetes</taxon>
        <taxon>Zurhausenvirales</taxon>
        <taxon>Papillomaviridae</taxon>
        <taxon>Firstpapillomavirinae</taxon>
        <taxon>Gammapapillomavirus</taxon>
        <taxon>Gammapapillomavirus 7</taxon>
    </lineage>
</organism>
<comment type="subunit">
    <text evidence="12">Binds DNA as homodimer. Interacts with protein E1; this interaction greatly increases E1 DNA-binding activity. Interacts with protein L1; this interaction enhances E2-dependent replication and transcription activation. Interacts with protein L2; this interaction inhibits E2 transcriptional activity but not DNA replication function E2. Interacts with protein E7; this interaction inhibits E7 oncogenic activity. Interacts with host TAF1; this interaction modulates E2-dependent transcriptional regulation. Interacts with host BRD4; this interaction mediates E2 transcriptional activation function. Additionally, the interaction with host BRD4 on mitotic chromosomes mediates tethering of the viral genome. Interacts with host TOPBP1; this interaction is required for optimal viral DNA replication.</text>
</comment>
<proteinExistence type="inferred from homology"/>
<evidence type="ECO:0000256" key="13">
    <source>
        <dbReference type="SAM" id="MobiDB-lite"/>
    </source>
</evidence>
<comment type="caution">
    <text evidence="12">Lacks conserved residue(s) required for the propagation of feature annotation.</text>
</comment>
<comment type="similarity">
    <text evidence="12">Belongs to the papillomaviridae E2 protein family.</text>
</comment>
<dbReference type="InterPro" id="IPR033668">
    <property type="entry name" value="Reg_prot_E2"/>
</dbReference>
<dbReference type="Pfam" id="PF00511">
    <property type="entry name" value="PPV_E2_C"/>
    <property type="match status" value="1"/>
</dbReference>
<name>I6MRD7_9PAPI</name>
<evidence type="ECO:0000256" key="7">
    <source>
        <dbReference type="ARBA" id="ARBA00022705"/>
    </source>
</evidence>
<feature type="compositionally biased region" description="Low complexity" evidence="13">
    <location>
        <begin position="233"/>
        <end position="264"/>
    </location>
</feature>
<evidence type="ECO:0000256" key="5">
    <source>
        <dbReference type="ARBA" id="ARBA00022553"/>
    </source>
</evidence>
<comment type="subcellular location">
    <subcellularLocation>
        <location evidence="1 12">Host nucleus</location>
    </subcellularLocation>
</comment>
<dbReference type="EMBL" id="HM999990">
    <property type="protein sequence ID" value="AEM24617.1"/>
    <property type="molecule type" value="Genomic_DNA"/>
</dbReference>
<evidence type="ECO:0000259" key="14">
    <source>
        <dbReference type="Pfam" id="PF00508"/>
    </source>
</evidence>
<comment type="PTM">
    <text evidence="12">Sumoylation plays a regulatory role in E2 transcriptional activity.</text>
</comment>
<comment type="similarity">
    <text evidence="2">Belongs to the papillomaviridae E8^E2C protein family.</text>
</comment>
<dbReference type="Pfam" id="PF00508">
    <property type="entry name" value="PPV_E2_N"/>
    <property type="match status" value="1"/>
</dbReference>
<evidence type="ECO:0000259" key="15">
    <source>
        <dbReference type="Pfam" id="PF00511"/>
    </source>
</evidence>
<dbReference type="InterPro" id="IPR042503">
    <property type="entry name" value="Regulatory_protein_E2_N_1"/>
</dbReference>
<feature type="compositionally biased region" description="Polar residues" evidence="13">
    <location>
        <begin position="206"/>
        <end position="225"/>
    </location>
</feature>
<evidence type="ECO:0000256" key="10">
    <source>
        <dbReference type="ARBA" id="ARBA00023159"/>
    </source>
</evidence>
<dbReference type="GO" id="GO:0039693">
    <property type="term" value="P:viral DNA genome replication"/>
    <property type="evidence" value="ECO:0007669"/>
    <property type="project" value="UniProtKB-UniRule"/>
</dbReference>
<feature type="domain" description="Papillomavirus E2 N-terminal" evidence="14">
    <location>
        <begin position="1"/>
        <end position="197"/>
    </location>
</feature>
<dbReference type="GO" id="GO:0003677">
    <property type="term" value="F:DNA binding"/>
    <property type="evidence" value="ECO:0007669"/>
    <property type="project" value="UniProtKB-UniRule"/>
</dbReference>
<dbReference type="InterPro" id="IPR001866">
    <property type="entry name" value="PPV_E2_N"/>
</dbReference>
<keyword evidence="8 12" id="KW-0805">Transcription regulation</keyword>
<feature type="domain" description="Papillomavirus E2 C-terminal" evidence="15">
    <location>
        <begin position="323"/>
        <end position="400"/>
    </location>
</feature>
<dbReference type="SUPFAM" id="SSF51332">
    <property type="entry name" value="E2 regulatory, transactivation domain"/>
    <property type="match status" value="1"/>
</dbReference>
<dbReference type="GO" id="GO:0000166">
    <property type="term" value="F:nucleotide binding"/>
    <property type="evidence" value="ECO:0007669"/>
    <property type="project" value="UniProtKB-UniRule"/>
</dbReference>
<accession>I6MRD7</accession>
<dbReference type="HAMAP" id="MF_04001">
    <property type="entry name" value="PPV_E2"/>
    <property type="match status" value="1"/>
</dbReference>
<evidence type="ECO:0000256" key="12">
    <source>
        <dbReference type="HAMAP-Rule" id="MF_04001"/>
    </source>
</evidence>
<dbReference type="SUPFAM" id="SSF54957">
    <property type="entry name" value="Viral DNA-binding domain"/>
    <property type="match status" value="1"/>
</dbReference>
<keyword evidence="7 12" id="KW-0235">DNA replication</keyword>
<dbReference type="InterPro" id="IPR035975">
    <property type="entry name" value="E2/EBNA1_C_sf"/>
</dbReference>
<feature type="region of interest" description="DNA-binding domain" evidence="12">
    <location>
        <begin position="321"/>
        <end position="404"/>
    </location>
</feature>
<dbReference type="InterPro" id="IPR042504">
    <property type="entry name" value="Regulatory_protein_E2_N_2"/>
</dbReference>
<keyword evidence="12" id="KW-0832">Ubl conjugation</keyword>
<keyword evidence="3 12" id="KW-0678">Repressor</keyword>
<feature type="region of interest" description="Disordered" evidence="13">
    <location>
        <begin position="197"/>
        <end position="315"/>
    </location>
</feature>
<comment type="function">
    <text evidence="12">Plays a role in the initiation of viral DNA replication. A dimer of E2 interacts with a dimer of E1 in order to improve specificity of E1 DNA binding activity. Once the complex recognizes and binds DNA at specific sites, the E2 dimer is removed from DNA. E2 also regulates viral transcription through binding to the E2RE response element (5'-ACCNNNNNNGGT-3') present in multiple copies in the regulatory regions of the viral genome. Activates or represses transcription depending on E2RE's position with regards to proximal promoter elements including the TATA-box. Repression occurs by sterically hindering the assembly of the transcription initiation complex.</text>
</comment>
<keyword evidence="9 12" id="KW-0238">DNA-binding</keyword>
<dbReference type="GO" id="GO:0003700">
    <property type="term" value="F:DNA-binding transcription factor activity"/>
    <property type="evidence" value="ECO:0007669"/>
    <property type="project" value="UniProtKB-UniRule"/>
</dbReference>
<reference evidence="16 17" key="1">
    <citation type="submission" date="2010-07" db="EMBL/GenBank/DDBJ databases">
        <title>Survey of HPV infection in oral cavity reveals abundant novel beta and gamma HPV types.</title>
        <authorList>
            <person name="Chen Z."/>
            <person name="Sun C."/>
            <person name="Bottalico D."/>
            <person name="Burk R."/>
        </authorList>
    </citation>
    <scope>NUCLEOTIDE SEQUENCE [LARGE SCALE GENOMIC DNA]</scope>
    <source>
        <strain evidence="16">GH13</strain>
    </source>
</reference>
<dbReference type="InterPro" id="IPR012677">
    <property type="entry name" value="Nucleotide-bd_a/b_plait_sf"/>
</dbReference>
<comment type="PTM">
    <text evidence="12">Phosphorylated.</text>
</comment>
<dbReference type="GO" id="GO:0006351">
    <property type="term" value="P:DNA-templated transcription"/>
    <property type="evidence" value="ECO:0007669"/>
    <property type="project" value="UniProtKB-UniRule"/>
</dbReference>
<dbReference type="InterPro" id="IPR000427">
    <property type="entry name" value="Papillomavirus_E2_C"/>
</dbReference>
<feature type="compositionally biased region" description="Basic residues" evidence="13">
    <location>
        <begin position="299"/>
        <end position="309"/>
    </location>
</feature>
<gene>
    <name evidence="12 16" type="primary">E2</name>
</gene>
<evidence type="ECO:0000256" key="4">
    <source>
        <dbReference type="ARBA" id="ARBA00022518"/>
    </source>
</evidence>
<feature type="compositionally biased region" description="Basic residues" evidence="13">
    <location>
        <begin position="266"/>
        <end position="283"/>
    </location>
</feature>
<evidence type="ECO:0000256" key="9">
    <source>
        <dbReference type="ARBA" id="ARBA00023125"/>
    </source>
</evidence>
<evidence type="ECO:0000256" key="2">
    <source>
        <dbReference type="ARBA" id="ARBA00007794"/>
    </source>
</evidence>
<dbReference type="GO" id="GO:0042025">
    <property type="term" value="C:host cell nucleus"/>
    <property type="evidence" value="ECO:0007669"/>
    <property type="project" value="UniProtKB-SubCell"/>
</dbReference>
<keyword evidence="12" id="KW-1017">Isopeptide bond</keyword>
<keyword evidence="6 12" id="KW-1048">Host nucleus</keyword>
<sequence length="404" mass="46638">MESLAERFDALQENLLTLYEAGSSNIEDQIMYWDIIRQENVLYHYARKRGLTHIGLQPVPTLTVSENKAKQAIMMSLQLKSLQQSEYGKEPWNMQDTSFELFNADPQNTFKKGAVTVDVFYDDDEDNYYPYTMWSYIYYQNGDGLWHKVNSKVDFEGLYYITHDNEKNYYVTFDKDAARFSRTGKWTVKYKNTTISSTSVTSTSSPAWNPTSRASPNTVGQQETQASKRRQRSSPTGTPRRTRSRTWQSDGDTESSTSSPGESSTWRRRRGREQRKSATQRRRSNGESPLGVAPEEVGRRHRSVKRKNLTRLGQLQEEARDPPVLLLKGPANTLKCYRYRSMTKWRGLISSMSTVFSWVGEGHERLGQPRMLLAFTDFEQRERFLQIAHLPKGTEFSLGNLSSL</sequence>
<evidence type="ECO:0000256" key="3">
    <source>
        <dbReference type="ARBA" id="ARBA00022491"/>
    </source>
</evidence>
<feature type="cross-link" description="Glycyl lysine isopeptide (Lys-Gly) (interchain with G-Cter in SUMO)" evidence="12">
    <location>
        <position position="328"/>
    </location>
</feature>
<keyword evidence="4 12" id="KW-0244">Early protein</keyword>
<evidence type="ECO:0000256" key="6">
    <source>
        <dbReference type="ARBA" id="ARBA00022562"/>
    </source>
</evidence>
<evidence type="ECO:0000313" key="16">
    <source>
        <dbReference type="EMBL" id="AEM24617.1"/>
    </source>
</evidence>
<dbReference type="Gene3D" id="3.30.70.330">
    <property type="match status" value="1"/>
</dbReference>
<protein>
    <recommendedName>
        <fullName evidence="12">Regulatory protein E2</fullName>
    </recommendedName>
</protein>
<dbReference type="Gene3D" id="1.10.287.30">
    <property type="entry name" value="E2 (early) protein, N terminal domain, subdomain 1"/>
    <property type="match status" value="1"/>
</dbReference>
<evidence type="ECO:0000256" key="1">
    <source>
        <dbReference type="ARBA" id="ARBA00004147"/>
    </source>
</evidence>
<dbReference type="InterPro" id="IPR036050">
    <property type="entry name" value="Regulatory_protein_E2_N"/>
</dbReference>